<protein>
    <submittedName>
        <fullName evidence="2">Uncharacterized protein</fullName>
    </submittedName>
</protein>
<proteinExistence type="predicted"/>
<sequence length="158" mass="17578">MERAAQCTQSHIATQTGGSRRPHWKIASLAPCPRRHKQPATGKDGRTHTRSSQLTVPATRPQGSPEGSLVSLSTSACVRQMRQSIAMLMPRRLPCGLQVNEGRRQRRKTKQSSAVGNELALFRQARTRFASRGAAWPSRHHIFQSGAVQRTVETWIDC</sequence>
<organism evidence="2 3">
    <name type="scientific">Polyplosphaeria fusca</name>
    <dbReference type="NCBI Taxonomy" id="682080"/>
    <lineage>
        <taxon>Eukaryota</taxon>
        <taxon>Fungi</taxon>
        <taxon>Dikarya</taxon>
        <taxon>Ascomycota</taxon>
        <taxon>Pezizomycotina</taxon>
        <taxon>Dothideomycetes</taxon>
        <taxon>Pleosporomycetidae</taxon>
        <taxon>Pleosporales</taxon>
        <taxon>Tetraplosphaeriaceae</taxon>
        <taxon>Polyplosphaeria</taxon>
    </lineage>
</organism>
<evidence type="ECO:0000313" key="2">
    <source>
        <dbReference type="EMBL" id="KAF2738482.1"/>
    </source>
</evidence>
<accession>A0A9P4R3H9</accession>
<feature type="compositionally biased region" description="Polar residues" evidence="1">
    <location>
        <begin position="1"/>
        <end position="18"/>
    </location>
</feature>
<name>A0A9P4R3H9_9PLEO</name>
<gene>
    <name evidence="2" type="ORF">EJ04DRAFT_53349</name>
</gene>
<feature type="region of interest" description="Disordered" evidence="1">
    <location>
        <begin position="1"/>
        <end position="71"/>
    </location>
</feature>
<evidence type="ECO:0000313" key="3">
    <source>
        <dbReference type="Proteomes" id="UP000799444"/>
    </source>
</evidence>
<dbReference type="AlphaFoldDB" id="A0A9P4R3H9"/>
<evidence type="ECO:0000256" key="1">
    <source>
        <dbReference type="SAM" id="MobiDB-lite"/>
    </source>
</evidence>
<comment type="caution">
    <text evidence="2">The sequence shown here is derived from an EMBL/GenBank/DDBJ whole genome shotgun (WGS) entry which is preliminary data.</text>
</comment>
<dbReference type="EMBL" id="ML996109">
    <property type="protein sequence ID" value="KAF2738482.1"/>
    <property type="molecule type" value="Genomic_DNA"/>
</dbReference>
<keyword evidence="3" id="KW-1185">Reference proteome</keyword>
<dbReference type="Proteomes" id="UP000799444">
    <property type="component" value="Unassembled WGS sequence"/>
</dbReference>
<reference evidence="2" key="1">
    <citation type="journal article" date="2020" name="Stud. Mycol.">
        <title>101 Dothideomycetes genomes: a test case for predicting lifestyles and emergence of pathogens.</title>
        <authorList>
            <person name="Haridas S."/>
            <person name="Albert R."/>
            <person name="Binder M."/>
            <person name="Bloem J."/>
            <person name="Labutti K."/>
            <person name="Salamov A."/>
            <person name="Andreopoulos B."/>
            <person name="Baker S."/>
            <person name="Barry K."/>
            <person name="Bills G."/>
            <person name="Bluhm B."/>
            <person name="Cannon C."/>
            <person name="Castanera R."/>
            <person name="Culley D."/>
            <person name="Daum C."/>
            <person name="Ezra D."/>
            <person name="Gonzalez J."/>
            <person name="Henrissat B."/>
            <person name="Kuo A."/>
            <person name="Liang C."/>
            <person name="Lipzen A."/>
            <person name="Lutzoni F."/>
            <person name="Magnuson J."/>
            <person name="Mondo S."/>
            <person name="Nolan M."/>
            <person name="Ohm R."/>
            <person name="Pangilinan J."/>
            <person name="Park H.-J."/>
            <person name="Ramirez L."/>
            <person name="Alfaro M."/>
            <person name="Sun H."/>
            <person name="Tritt A."/>
            <person name="Yoshinaga Y."/>
            <person name="Zwiers L.-H."/>
            <person name="Turgeon B."/>
            <person name="Goodwin S."/>
            <person name="Spatafora J."/>
            <person name="Crous P."/>
            <person name="Grigoriev I."/>
        </authorList>
    </citation>
    <scope>NUCLEOTIDE SEQUENCE</scope>
    <source>
        <strain evidence="2">CBS 125425</strain>
    </source>
</reference>